<dbReference type="GO" id="GO:0012505">
    <property type="term" value="C:endomembrane system"/>
    <property type="evidence" value="ECO:0007669"/>
    <property type="project" value="UniProtKB-SubCell"/>
</dbReference>
<gene>
    <name evidence="6" type="ORF">SOIL9_46380</name>
</gene>
<evidence type="ECO:0000313" key="7">
    <source>
        <dbReference type="Proteomes" id="UP000464178"/>
    </source>
</evidence>
<keyword evidence="7" id="KW-1185">Reference proteome</keyword>
<evidence type="ECO:0000259" key="5">
    <source>
        <dbReference type="Pfam" id="PF06803"/>
    </source>
</evidence>
<reference evidence="6 7" key="1">
    <citation type="submission" date="2019-05" db="EMBL/GenBank/DDBJ databases">
        <authorList>
            <consortium name="Science for Life Laboratories"/>
        </authorList>
    </citation>
    <scope>NUCLEOTIDE SEQUENCE [LARGE SCALE GENOMIC DNA]</scope>
    <source>
        <strain evidence="6">Soil9</strain>
    </source>
</reference>
<protein>
    <submittedName>
        <fullName evidence="6">: DUF1232</fullName>
    </submittedName>
</protein>
<keyword evidence="3" id="KW-1133">Transmembrane helix</keyword>
<proteinExistence type="predicted"/>
<dbReference type="Proteomes" id="UP000464178">
    <property type="component" value="Chromosome"/>
</dbReference>
<evidence type="ECO:0000256" key="3">
    <source>
        <dbReference type="ARBA" id="ARBA00022989"/>
    </source>
</evidence>
<dbReference type="EMBL" id="LR593886">
    <property type="protein sequence ID" value="VTR93076.1"/>
    <property type="molecule type" value="Genomic_DNA"/>
</dbReference>
<accession>A0A6P2CXI1</accession>
<keyword evidence="4" id="KW-0472">Membrane</keyword>
<name>A0A6P2CXI1_9BACT</name>
<dbReference type="KEGG" id="gms:SOIL9_46380"/>
<evidence type="ECO:0000256" key="1">
    <source>
        <dbReference type="ARBA" id="ARBA00004127"/>
    </source>
</evidence>
<sequence length="29" mass="3067">MKKAIAVVGAVFYLVSPIDLIPDIIPILG</sequence>
<feature type="domain" description="DUF1232" evidence="5">
    <location>
        <begin position="5"/>
        <end position="29"/>
    </location>
</feature>
<organism evidence="6 7">
    <name type="scientific">Gemmata massiliana</name>
    <dbReference type="NCBI Taxonomy" id="1210884"/>
    <lineage>
        <taxon>Bacteria</taxon>
        <taxon>Pseudomonadati</taxon>
        <taxon>Planctomycetota</taxon>
        <taxon>Planctomycetia</taxon>
        <taxon>Gemmatales</taxon>
        <taxon>Gemmataceae</taxon>
        <taxon>Gemmata</taxon>
    </lineage>
</organism>
<dbReference type="RefSeq" id="WP_232069600.1">
    <property type="nucleotide sequence ID" value="NZ_LR593886.1"/>
</dbReference>
<dbReference type="Pfam" id="PF06803">
    <property type="entry name" value="DUF1232"/>
    <property type="match status" value="1"/>
</dbReference>
<evidence type="ECO:0000256" key="2">
    <source>
        <dbReference type="ARBA" id="ARBA00022692"/>
    </source>
</evidence>
<keyword evidence="2" id="KW-0812">Transmembrane</keyword>
<dbReference type="InterPro" id="IPR010652">
    <property type="entry name" value="DUF1232"/>
</dbReference>
<comment type="subcellular location">
    <subcellularLocation>
        <location evidence="1">Endomembrane system</location>
        <topology evidence="1">Multi-pass membrane protein</topology>
    </subcellularLocation>
</comment>
<dbReference type="AlphaFoldDB" id="A0A6P2CXI1"/>
<evidence type="ECO:0000256" key="4">
    <source>
        <dbReference type="ARBA" id="ARBA00023136"/>
    </source>
</evidence>
<evidence type="ECO:0000313" key="6">
    <source>
        <dbReference type="EMBL" id="VTR93076.1"/>
    </source>
</evidence>